<dbReference type="SMART" id="SM00270">
    <property type="entry name" value="ChtBD1"/>
    <property type="match status" value="1"/>
</dbReference>
<evidence type="ECO:0000256" key="9">
    <source>
        <dbReference type="SAM" id="MobiDB-lite"/>
    </source>
</evidence>
<keyword evidence="14" id="KW-1185">Reference proteome</keyword>
<evidence type="ECO:0000256" key="6">
    <source>
        <dbReference type="ARBA" id="ARBA00023277"/>
    </source>
</evidence>
<evidence type="ECO:0000259" key="12">
    <source>
        <dbReference type="PROSITE" id="PS51677"/>
    </source>
</evidence>
<dbReference type="CDD" id="cd10951">
    <property type="entry name" value="CE4_ClCDA_like"/>
    <property type="match status" value="1"/>
</dbReference>
<dbReference type="SUPFAM" id="SSF88713">
    <property type="entry name" value="Glycoside hydrolase/deacetylase"/>
    <property type="match status" value="1"/>
</dbReference>
<dbReference type="Proteomes" id="UP000799440">
    <property type="component" value="Unassembled WGS sequence"/>
</dbReference>
<feature type="compositionally biased region" description="Polar residues" evidence="9">
    <location>
        <begin position="394"/>
        <end position="404"/>
    </location>
</feature>
<keyword evidence="6" id="KW-0119">Carbohydrate metabolism</keyword>
<dbReference type="PROSITE" id="PS50941">
    <property type="entry name" value="CHIT_BIND_I_2"/>
    <property type="match status" value="1"/>
</dbReference>
<proteinExistence type="predicted"/>
<feature type="compositionally biased region" description="Low complexity" evidence="9">
    <location>
        <begin position="364"/>
        <end position="386"/>
    </location>
</feature>
<comment type="cofactor">
    <cofactor evidence="1">
        <name>Co(2+)</name>
        <dbReference type="ChEBI" id="CHEBI:48828"/>
    </cofactor>
</comment>
<dbReference type="InterPro" id="IPR001002">
    <property type="entry name" value="Chitin-bd_1"/>
</dbReference>
<gene>
    <name evidence="13" type="ORF">M011DRAFT_407220</name>
</gene>
<dbReference type="AlphaFoldDB" id="A0A6A6V3J1"/>
<sequence length="430" mass="46494">MRFSDLFAVSLAVPMVAAHGSGAGLPKIFGLGDTKLRLRQPSNSHAKRVSDPHQDSQLVPRQGLKVERCGPENGGVSCEEGYCCSIAGWCGNSKDYCKAPDCMFEYGPACDANKVPSGPDTTDVDRSQRGSIPVGGEGVYHCKVPGTVAITYDDGPFEYTEDILDQLKEADVKATFFVTGNNIGKGTIDDPSKPWPALLRRMIEEGHQIGSHTWSHEDLGKIKKEDRISQMIKLEMAVNNVLGYFPTYMRPPYSSCAPGTGCQEDMADLGYVISYFDVNTDDYNQNEPEDFANAQKIFDDFLVDSNSDTDKFLAIAHDIVEQTASKLTGHMIKTLKEKGYRGVTMGECLDDPKENWYRSNSTVPSAGASSTASTSSPASTGTGSATEESGAPEASSTGETQTSDGTRFSQSGFWLVYPGLLALYATFSSV</sequence>
<evidence type="ECO:0000256" key="7">
    <source>
        <dbReference type="ARBA" id="ARBA00023285"/>
    </source>
</evidence>
<feature type="chain" id="PRO_5025414687" evidence="10">
    <location>
        <begin position="19"/>
        <end position="430"/>
    </location>
</feature>
<accession>A0A6A6V3J1</accession>
<dbReference type="InterPro" id="IPR002509">
    <property type="entry name" value="NODB_dom"/>
</dbReference>
<dbReference type="Pfam" id="PF00187">
    <property type="entry name" value="Chitin_bind_1"/>
    <property type="match status" value="1"/>
</dbReference>
<evidence type="ECO:0000256" key="10">
    <source>
        <dbReference type="SAM" id="SignalP"/>
    </source>
</evidence>
<feature type="disulfide bond" evidence="8">
    <location>
        <begin position="83"/>
        <end position="97"/>
    </location>
</feature>
<dbReference type="GO" id="GO:0008061">
    <property type="term" value="F:chitin binding"/>
    <property type="evidence" value="ECO:0007669"/>
    <property type="project" value="UniProtKB-UniRule"/>
</dbReference>
<evidence type="ECO:0000256" key="5">
    <source>
        <dbReference type="ARBA" id="ARBA00022801"/>
    </source>
</evidence>
<keyword evidence="7" id="KW-0170">Cobalt</keyword>
<feature type="domain" description="Chitin-binding type-1" evidence="11">
    <location>
        <begin position="66"/>
        <end position="112"/>
    </location>
</feature>
<reference evidence="13" key="1">
    <citation type="journal article" date="2020" name="Stud. Mycol.">
        <title>101 Dothideomycetes genomes: a test case for predicting lifestyles and emergence of pathogens.</title>
        <authorList>
            <person name="Haridas S."/>
            <person name="Albert R."/>
            <person name="Binder M."/>
            <person name="Bloem J."/>
            <person name="Labutti K."/>
            <person name="Salamov A."/>
            <person name="Andreopoulos B."/>
            <person name="Baker S."/>
            <person name="Barry K."/>
            <person name="Bills G."/>
            <person name="Bluhm B."/>
            <person name="Cannon C."/>
            <person name="Castanera R."/>
            <person name="Culley D."/>
            <person name="Daum C."/>
            <person name="Ezra D."/>
            <person name="Gonzalez J."/>
            <person name="Henrissat B."/>
            <person name="Kuo A."/>
            <person name="Liang C."/>
            <person name="Lipzen A."/>
            <person name="Lutzoni F."/>
            <person name="Magnuson J."/>
            <person name="Mondo S."/>
            <person name="Nolan M."/>
            <person name="Ohm R."/>
            <person name="Pangilinan J."/>
            <person name="Park H.-J."/>
            <person name="Ramirez L."/>
            <person name="Alfaro M."/>
            <person name="Sun H."/>
            <person name="Tritt A."/>
            <person name="Yoshinaga Y."/>
            <person name="Zwiers L.-H."/>
            <person name="Turgeon B."/>
            <person name="Goodwin S."/>
            <person name="Spatafora J."/>
            <person name="Crous P."/>
            <person name="Grigoriev I."/>
        </authorList>
    </citation>
    <scope>NUCLEOTIDE SEQUENCE</scope>
    <source>
        <strain evidence="13">CBS 119925</strain>
    </source>
</reference>
<dbReference type="GO" id="GO:0005975">
    <property type="term" value="P:carbohydrate metabolic process"/>
    <property type="evidence" value="ECO:0007669"/>
    <property type="project" value="InterPro"/>
</dbReference>
<evidence type="ECO:0000313" key="14">
    <source>
        <dbReference type="Proteomes" id="UP000799440"/>
    </source>
</evidence>
<dbReference type="PROSITE" id="PS00026">
    <property type="entry name" value="CHIT_BIND_I_1"/>
    <property type="match status" value="1"/>
</dbReference>
<dbReference type="PROSITE" id="PS51677">
    <property type="entry name" value="NODB"/>
    <property type="match status" value="1"/>
</dbReference>
<dbReference type="GO" id="GO:0046872">
    <property type="term" value="F:metal ion binding"/>
    <property type="evidence" value="ECO:0007669"/>
    <property type="project" value="UniProtKB-KW"/>
</dbReference>
<organism evidence="13 14">
    <name type="scientific">Sporormia fimetaria CBS 119925</name>
    <dbReference type="NCBI Taxonomy" id="1340428"/>
    <lineage>
        <taxon>Eukaryota</taxon>
        <taxon>Fungi</taxon>
        <taxon>Dikarya</taxon>
        <taxon>Ascomycota</taxon>
        <taxon>Pezizomycotina</taxon>
        <taxon>Dothideomycetes</taxon>
        <taxon>Pleosporomycetidae</taxon>
        <taxon>Pleosporales</taxon>
        <taxon>Sporormiaceae</taxon>
        <taxon>Sporormia</taxon>
    </lineage>
</organism>
<evidence type="ECO:0000256" key="2">
    <source>
        <dbReference type="ARBA" id="ARBA00022669"/>
    </source>
</evidence>
<evidence type="ECO:0000256" key="4">
    <source>
        <dbReference type="ARBA" id="ARBA00022729"/>
    </source>
</evidence>
<dbReference type="CDD" id="cd00035">
    <property type="entry name" value="ChtBD1"/>
    <property type="match status" value="1"/>
</dbReference>
<keyword evidence="8" id="KW-1015">Disulfide bond</keyword>
<comment type="caution">
    <text evidence="8">Lacks conserved residue(s) required for the propagation of feature annotation.</text>
</comment>
<feature type="region of interest" description="Disordered" evidence="9">
    <location>
        <begin position="359"/>
        <end position="404"/>
    </location>
</feature>
<keyword evidence="2 8" id="KW-0147">Chitin-binding</keyword>
<dbReference type="EMBL" id="MU006584">
    <property type="protein sequence ID" value="KAF2745142.1"/>
    <property type="molecule type" value="Genomic_DNA"/>
</dbReference>
<feature type="domain" description="NodB homology" evidence="12">
    <location>
        <begin position="146"/>
        <end position="343"/>
    </location>
</feature>
<feature type="disulfide bond" evidence="8">
    <location>
        <begin position="69"/>
        <end position="84"/>
    </location>
</feature>
<feature type="disulfide bond" evidence="8">
    <location>
        <begin position="78"/>
        <end position="90"/>
    </location>
</feature>
<keyword evidence="5" id="KW-0378">Hydrolase</keyword>
<dbReference type="PANTHER" id="PTHR46471:SF8">
    <property type="entry name" value="CHITIN DEACETYLASE"/>
    <property type="match status" value="1"/>
</dbReference>
<keyword evidence="3" id="KW-0479">Metal-binding</keyword>
<keyword evidence="4 10" id="KW-0732">Signal</keyword>
<evidence type="ECO:0000256" key="8">
    <source>
        <dbReference type="PROSITE-ProRule" id="PRU00261"/>
    </source>
</evidence>
<name>A0A6A6V3J1_9PLEO</name>
<evidence type="ECO:0000256" key="1">
    <source>
        <dbReference type="ARBA" id="ARBA00001941"/>
    </source>
</evidence>
<dbReference type="PANTHER" id="PTHR46471">
    <property type="entry name" value="CHITIN DEACETYLASE"/>
    <property type="match status" value="1"/>
</dbReference>
<protein>
    <submittedName>
        <fullName evidence="13">Carbohydrate esterase family 4 protein</fullName>
    </submittedName>
</protein>
<dbReference type="InterPro" id="IPR018371">
    <property type="entry name" value="Chitin-binding_1_CS"/>
</dbReference>
<dbReference type="OrthoDB" id="407355at2759"/>
<dbReference type="Gene3D" id="3.20.20.370">
    <property type="entry name" value="Glycoside hydrolase/deacetylase"/>
    <property type="match status" value="1"/>
</dbReference>
<dbReference type="Pfam" id="PF01522">
    <property type="entry name" value="Polysacc_deac_1"/>
    <property type="match status" value="1"/>
</dbReference>
<evidence type="ECO:0000259" key="11">
    <source>
        <dbReference type="PROSITE" id="PS50941"/>
    </source>
</evidence>
<dbReference type="InterPro" id="IPR011330">
    <property type="entry name" value="Glyco_hydro/deAcase_b/a-brl"/>
</dbReference>
<evidence type="ECO:0000256" key="3">
    <source>
        <dbReference type="ARBA" id="ARBA00022723"/>
    </source>
</evidence>
<evidence type="ECO:0000313" key="13">
    <source>
        <dbReference type="EMBL" id="KAF2745142.1"/>
    </source>
</evidence>
<dbReference type="GO" id="GO:0016810">
    <property type="term" value="F:hydrolase activity, acting on carbon-nitrogen (but not peptide) bonds"/>
    <property type="evidence" value="ECO:0007669"/>
    <property type="project" value="InterPro"/>
</dbReference>
<dbReference type="Gene3D" id="3.30.60.10">
    <property type="entry name" value="Endochitinase-like"/>
    <property type="match status" value="1"/>
</dbReference>
<dbReference type="SUPFAM" id="SSF57016">
    <property type="entry name" value="Plant lectins/antimicrobial peptides"/>
    <property type="match status" value="1"/>
</dbReference>
<feature type="signal peptide" evidence="10">
    <location>
        <begin position="1"/>
        <end position="18"/>
    </location>
</feature>
<dbReference type="InterPro" id="IPR036861">
    <property type="entry name" value="Endochitinase-like_sf"/>
</dbReference>